<evidence type="ECO:0000256" key="2">
    <source>
        <dbReference type="ARBA" id="ARBA00022692"/>
    </source>
</evidence>
<name>A0A0M0JWF4_9EUKA</name>
<sequence>MVVIFSIAGLALAVGIGGGGMYVPLLNLLLHFKPHASTGLSQALICGGALGALAVNVCERHPASAARPMIDFGFAAFLAPAEMAGAQLGVMLNHMLPSPVILAMMASLLSVLAYRTLKKGGQQWREEREARRRQLHPSLLHSGESESESEGHAEEGRLLPRHVTVPGASSVVPIPSVSPPTPPAPSPLKPSPSLKKSGDEGTLAAVAEDHSVHLRSRCEDSTEASSAGDSAEASKPASQPPSKAAEAATSLSFAPLARMLAPEAEPAQRIVSDRAAPWFEISLLGGVWVGLLAVLLLRGGKGAPSVLGLPTCGGGYWALTFFGFFWLFGISLLGGRRMVEDARLRRAAGEPLLAGDVRWDGPRAAHCLVVAFLAGVLAGLVGVGGGMVLGPLLLDMGVLPQVGAATTGTTVLLTSSSAAAVFLLGALIPADYAFGLGLVALVGAFIGKVVIGALVKRYKAAALITLLLGVLIFISMLASATAGLLDLHAKWESGNFAAELALRTPCGGGH</sequence>
<feature type="region of interest" description="Disordered" evidence="5">
    <location>
        <begin position="125"/>
        <end position="154"/>
    </location>
</feature>
<keyword evidence="8" id="KW-1185">Reference proteome</keyword>
<dbReference type="PANTHER" id="PTHR14255:SF3">
    <property type="entry name" value="SULFITE EXPORTER TAUE_SAFE FAMILY PROTEIN 5-RELATED"/>
    <property type="match status" value="1"/>
</dbReference>
<feature type="transmembrane region" description="Helical" evidence="6">
    <location>
        <begin position="278"/>
        <end position="296"/>
    </location>
</feature>
<dbReference type="InterPro" id="IPR002781">
    <property type="entry name" value="TM_pro_TauE-like"/>
</dbReference>
<feature type="transmembrane region" description="Helical" evidence="6">
    <location>
        <begin position="432"/>
        <end position="455"/>
    </location>
</feature>
<feature type="transmembrane region" description="Helical" evidence="6">
    <location>
        <begin position="368"/>
        <end position="390"/>
    </location>
</feature>
<keyword evidence="2 6" id="KW-0812">Transmembrane</keyword>
<dbReference type="PANTHER" id="PTHR14255">
    <property type="entry name" value="CEREBLON"/>
    <property type="match status" value="1"/>
</dbReference>
<gene>
    <name evidence="7" type="ORF">Ctob_012332</name>
</gene>
<dbReference type="GO" id="GO:0031464">
    <property type="term" value="C:Cul4A-RING E3 ubiquitin ligase complex"/>
    <property type="evidence" value="ECO:0007669"/>
    <property type="project" value="TreeGrafter"/>
</dbReference>
<feature type="transmembrane region" description="Helical" evidence="6">
    <location>
        <begin position="402"/>
        <end position="425"/>
    </location>
</feature>
<feature type="transmembrane region" description="Helical" evidence="6">
    <location>
        <begin position="316"/>
        <end position="335"/>
    </location>
</feature>
<dbReference type="GO" id="GO:0016567">
    <property type="term" value="P:protein ubiquitination"/>
    <property type="evidence" value="ECO:0007669"/>
    <property type="project" value="TreeGrafter"/>
</dbReference>
<evidence type="ECO:0000256" key="3">
    <source>
        <dbReference type="ARBA" id="ARBA00022989"/>
    </source>
</evidence>
<feature type="compositionally biased region" description="Pro residues" evidence="5">
    <location>
        <begin position="176"/>
        <end position="190"/>
    </location>
</feature>
<evidence type="ECO:0000256" key="5">
    <source>
        <dbReference type="SAM" id="MobiDB-lite"/>
    </source>
</evidence>
<protein>
    <submittedName>
        <fullName evidence="7">Uncharacterized protein</fullName>
    </submittedName>
</protein>
<comment type="caution">
    <text evidence="7">The sequence shown here is derived from an EMBL/GenBank/DDBJ whole genome shotgun (WGS) entry which is preliminary data.</text>
</comment>
<dbReference type="AlphaFoldDB" id="A0A0M0JWF4"/>
<feature type="transmembrane region" description="Helical" evidence="6">
    <location>
        <begin position="39"/>
        <end position="58"/>
    </location>
</feature>
<comment type="subcellular location">
    <subcellularLocation>
        <location evidence="1">Membrane</location>
        <topology evidence="1">Multi-pass membrane protein</topology>
    </subcellularLocation>
</comment>
<dbReference type="Pfam" id="PF01925">
    <property type="entry name" value="TauE"/>
    <property type="match status" value="1"/>
</dbReference>
<evidence type="ECO:0000256" key="1">
    <source>
        <dbReference type="ARBA" id="ARBA00004141"/>
    </source>
</evidence>
<feature type="compositionally biased region" description="Low complexity" evidence="5">
    <location>
        <begin position="223"/>
        <end position="234"/>
    </location>
</feature>
<feature type="transmembrane region" description="Helical" evidence="6">
    <location>
        <begin position="70"/>
        <end position="90"/>
    </location>
</feature>
<evidence type="ECO:0000313" key="7">
    <source>
        <dbReference type="EMBL" id="KOO30448.1"/>
    </source>
</evidence>
<evidence type="ECO:0000313" key="8">
    <source>
        <dbReference type="Proteomes" id="UP000037460"/>
    </source>
</evidence>
<keyword evidence="4 6" id="KW-0472">Membrane</keyword>
<dbReference type="OrthoDB" id="434519at2759"/>
<evidence type="ECO:0000256" key="4">
    <source>
        <dbReference type="ARBA" id="ARBA00023136"/>
    </source>
</evidence>
<feature type="region of interest" description="Disordered" evidence="5">
    <location>
        <begin position="169"/>
        <end position="245"/>
    </location>
</feature>
<organism evidence="7 8">
    <name type="scientific">Chrysochromulina tobinii</name>
    <dbReference type="NCBI Taxonomy" id="1460289"/>
    <lineage>
        <taxon>Eukaryota</taxon>
        <taxon>Haptista</taxon>
        <taxon>Haptophyta</taxon>
        <taxon>Prymnesiophyceae</taxon>
        <taxon>Prymnesiales</taxon>
        <taxon>Chrysochromulinaceae</taxon>
        <taxon>Chrysochromulina</taxon>
    </lineage>
</organism>
<proteinExistence type="predicted"/>
<keyword evidence="3 6" id="KW-1133">Transmembrane helix</keyword>
<feature type="transmembrane region" description="Helical" evidence="6">
    <location>
        <begin position="96"/>
        <end position="117"/>
    </location>
</feature>
<dbReference type="Proteomes" id="UP000037460">
    <property type="component" value="Unassembled WGS sequence"/>
</dbReference>
<feature type="transmembrane region" description="Helical" evidence="6">
    <location>
        <begin position="461"/>
        <end position="485"/>
    </location>
</feature>
<dbReference type="GO" id="GO:0016020">
    <property type="term" value="C:membrane"/>
    <property type="evidence" value="ECO:0007669"/>
    <property type="project" value="UniProtKB-SubCell"/>
</dbReference>
<accession>A0A0M0JWF4</accession>
<reference evidence="8" key="1">
    <citation type="journal article" date="2015" name="PLoS Genet.">
        <title>Genome Sequence and Transcriptome Analyses of Chrysochromulina tobin: Metabolic Tools for Enhanced Algal Fitness in the Prominent Order Prymnesiales (Haptophyceae).</title>
        <authorList>
            <person name="Hovde B.T."/>
            <person name="Deodato C.R."/>
            <person name="Hunsperger H.M."/>
            <person name="Ryken S.A."/>
            <person name="Yost W."/>
            <person name="Jha R.K."/>
            <person name="Patterson J."/>
            <person name="Monnat R.J. Jr."/>
            <person name="Barlow S.B."/>
            <person name="Starkenburg S.R."/>
            <person name="Cattolico R.A."/>
        </authorList>
    </citation>
    <scope>NUCLEOTIDE SEQUENCE</scope>
    <source>
        <strain evidence="8">CCMP291</strain>
    </source>
</reference>
<feature type="compositionally biased region" description="Basic and acidic residues" evidence="5">
    <location>
        <begin position="207"/>
        <end position="220"/>
    </location>
</feature>
<evidence type="ECO:0000256" key="6">
    <source>
        <dbReference type="SAM" id="Phobius"/>
    </source>
</evidence>
<dbReference type="EMBL" id="JWZX01002224">
    <property type="protein sequence ID" value="KOO30448.1"/>
    <property type="molecule type" value="Genomic_DNA"/>
</dbReference>